<dbReference type="EMBL" id="KB096551">
    <property type="protein sequence ID" value="ESO04085.1"/>
    <property type="molecule type" value="Genomic_DNA"/>
</dbReference>
<reference evidence="2" key="3">
    <citation type="submission" date="2015-06" db="UniProtKB">
        <authorList>
            <consortium name="EnsemblMetazoa"/>
        </authorList>
    </citation>
    <scope>IDENTIFICATION</scope>
</reference>
<dbReference type="AlphaFoldDB" id="T1G3Q3"/>
<reference evidence="1 3" key="2">
    <citation type="journal article" date="2013" name="Nature">
        <title>Insights into bilaterian evolution from three spiralian genomes.</title>
        <authorList>
            <person name="Simakov O."/>
            <person name="Marletaz F."/>
            <person name="Cho S.J."/>
            <person name="Edsinger-Gonzales E."/>
            <person name="Havlak P."/>
            <person name="Hellsten U."/>
            <person name="Kuo D.H."/>
            <person name="Larsson T."/>
            <person name="Lv J."/>
            <person name="Arendt D."/>
            <person name="Savage R."/>
            <person name="Osoegawa K."/>
            <person name="de Jong P."/>
            <person name="Grimwood J."/>
            <person name="Chapman J.A."/>
            <person name="Shapiro H."/>
            <person name="Aerts A."/>
            <person name="Otillar R.P."/>
            <person name="Terry A.Y."/>
            <person name="Boore J.L."/>
            <person name="Grigoriev I.V."/>
            <person name="Lindberg D.R."/>
            <person name="Seaver E.C."/>
            <person name="Weisblat D.A."/>
            <person name="Putnam N.H."/>
            <person name="Rokhsar D.S."/>
        </authorList>
    </citation>
    <scope>NUCLEOTIDE SEQUENCE</scope>
</reference>
<name>T1G3Q3_HELRO</name>
<dbReference type="EMBL" id="AMQM01004467">
    <property type="status" value="NOT_ANNOTATED_CDS"/>
    <property type="molecule type" value="Genomic_DNA"/>
</dbReference>
<dbReference type="RefSeq" id="XP_009018021.1">
    <property type="nucleotide sequence ID" value="XM_009019773.1"/>
</dbReference>
<dbReference type="HOGENOM" id="CLU_2747328_0_0_1"/>
<accession>T1G3Q3</accession>
<reference evidence="3" key="1">
    <citation type="submission" date="2012-12" db="EMBL/GenBank/DDBJ databases">
        <authorList>
            <person name="Hellsten U."/>
            <person name="Grimwood J."/>
            <person name="Chapman J.A."/>
            <person name="Shapiro H."/>
            <person name="Aerts A."/>
            <person name="Otillar R.P."/>
            <person name="Terry A.Y."/>
            <person name="Boore J.L."/>
            <person name="Simakov O."/>
            <person name="Marletaz F."/>
            <person name="Cho S.-J."/>
            <person name="Edsinger-Gonzales E."/>
            <person name="Havlak P."/>
            <person name="Kuo D.-H."/>
            <person name="Larsson T."/>
            <person name="Lv J."/>
            <person name="Arendt D."/>
            <person name="Savage R."/>
            <person name="Osoegawa K."/>
            <person name="de Jong P."/>
            <person name="Lindberg D.R."/>
            <person name="Seaver E.C."/>
            <person name="Weisblat D.A."/>
            <person name="Putnam N.H."/>
            <person name="Grigoriev I.V."/>
            <person name="Rokhsar D.S."/>
        </authorList>
    </citation>
    <scope>NUCLEOTIDE SEQUENCE</scope>
</reference>
<evidence type="ECO:0000313" key="3">
    <source>
        <dbReference type="Proteomes" id="UP000015101"/>
    </source>
</evidence>
<dbReference type="CTD" id="20215701"/>
<sequence>IRHIRNFFTEDFASELTRCLVLLRLDYCNSPFHGLPSYILTLLQRAQNRVVKVVLNISNSSSSTYSLIQLH</sequence>
<dbReference type="InParanoid" id="T1G3Q3"/>
<gene>
    <name evidence="2" type="primary">20215701</name>
    <name evidence="1" type="ORF">HELRODRAFT_79575</name>
</gene>
<dbReference type="EnsemblMetazoa" id="HelroT79575">
    <property type="protein sequence ID" value="HelroP79575"/>
    <property type="gene ID" value="HelroG79575"/>
</dbReference>
<evidence type="ECO:0000313" key="2">
    <source>
        <dbReference type="EnsemblMetazoa" id="HelroP79575"/>
    </source>
</evidence>
<proteinExistence type="predicted"/>
<dbReference type="KEGG" id="hro:HELRODRAFT_79575"/>
<organism evidence="2 3">
    <name type="scientific">Helobdella robusta</name>
    <name type="common">Californian leech</name>
    <dbReference type="NCBI Taxonomy" id="6412"/>
    <lineage>
        <taxon>Eukaryota</taxon>
        <taxon>Metazoa</taxon>
        <taxon>Spiralia</taxon>
        <taxon>Lophotrochozoa</taxon>
        <taxon>Annelida</taxon>
        <taxon>Clitellata</taxon>
        <taxon>Hirudinea</taxon>
        <taxon>Rhynchobdellida</taxon>
        <taxon>Glossiphoniidae</taxon>
        <taxon>Helobdella</taxon>
    </lineage>
</organism>
<dbReference type="Proteomes" id="UP000015101">
    <property type="component" value="Unassembled WGS sequence"/>
</dbReference>
<evidence type="ECO:0000313" key="1">
    <source>
        <dbReference type="EMBL" id="ESO04085.1"/>
    </source>
</evidence>
<dbReference type="OrthoDB" id="6155763at2759"/>
<keyword evidence="3" id="KW-1185">Reference proteome</keyword>
<dbReference type="GeneID" id="20215701"/>
<protein>
    <submittedName>
        <fullName evidence="1 2">Uncharacterized protein</fullName>
    </submittedName>
</protein>